<keyword evidence="4" id="KW-0997">Cell inner membrane</keyword>
<dbReference type="InterPro" id="IPR001455">
    <property type="entry name" value="TusA-like"/>
</dbReference>
<gene>
    <name evidence="11" type="ORF">L1O03_01675</name>
</gene>
<feature type="transmembrane region" description="Helical" evidence="9">
    <location>
        <begin position="201"/>
        <end position="220"/>
    </location>
</feature>
<dbReference type="InterPro" id="IPR007272">
    <property type="entry name" value="Sulf_transp_TsuA/YedE"/>
</dbReference>
<dbReference type="InterPro" id="IPR036868">
    <property type="entry name" value="TusA-like_sf"/>
</dbReference>
<keyword evidence="6 9" id="KW-1133">Transmembrane helix</keyword>
<evidence type="ECO:0000256" key="9">
    <source>
        <dbReference type="SAM" id="Phobius"/>
    </source>
</evidence>
<reference evidence="11" key="1">
    <citation type="submission" date="2022-01" db="EMBL/GenBank/DDBJ databases">
        <title>Corynebacterium sp. nov isolated from isolated from the feces of the greater white-fronted geese (Anser albifrons) at Poyang Lake, PR China.</title>
        <authorList>
            <person name="Liu Q."/>
        </authorList>
    </citation>
    <scope>NUCLEOTIDE SEQUENCE</scope>
    <source>
        <strain evidence="11">JCM 32435</strain>
    </source>
</reference>
<keyword evidence="7 9" id="KW-0472">Membrane</keyword>
<dbReference type="PANTHER" id="PTHR30574:SF1">
    <property type="entry name" value="SULPHUR TRANSPORT DOMAIN-CONTAINING PROTEIN"/>
    <property type="match status" value="1"/>
</dbReference>
<dbReference type="Pfam" id="PF01206">
    <property type="entry name" value="TusA"/>
    <property type="match status" value="1"/>
</dbReference>
<feature type="transmembrane region" description="Helical" evidence="9">
    <location>
        <begin position="148"/>
        <end position="166"/>
    </location>
</feature>
<comment type="caution">
    <text evidence="11">The sequence shown here is derived from an EMBL/GenBank/DDBJ whole genome shotgun (WGS) entry which is preliminary data.</text>
</comment>
<keyword evidence="3" id="KW-1003">Cell membrane</keyword>
<feature type="domain" description="UPF0033" evidence="10">
    <location>
        <begin position="404"/>
        <end position="428"/>
    </location>
</feature>
<dbReference type="Gene3D" id="3.30.110.40">
    <property type="entry name" value="TusA-like domain"/>
    <property type="match status" value="1"/>
</dbReference>
<evidence type="ECO:0000259" key="10">
    <source>
        <dbReference type="PROSITE" id="PS01148"/>
    </source>
</evidence>
<evidence type="ECO:0000256" key="8">
    <source>
        <dbReference type="ARBA" id="ARBA00035655"/>
    </source>
</evidence>
<keyword evidence="5 9" id="KW-0812">Transmembrane</keyword>
<evidence type="ECO:0000256" key="7">
    <source>
        <dbReference type="ARBA" id="ARBA00023136"/>
    </source>
</evidence>
<evidence type="ECO:0000313" key="12">
    <source>
        <dbReference type="Proteomes" id="UP001139336"/>
    </source>
</evidence>
<evidence type="ECO:0000256" key="3">
    <source>
        <dbReference type="ARBA" id="ARBA00022475"/>
    </source>
</evidence>
<evidence type="ECO:0000256" key="6">
    <source>
        <dbReference type="ARBA" id="ARBA00022989"/>
    </source>
</evidence>
<dbReference type="SUPFAM" id="SSF64307">
    <property type="entry name" value="SirA-like"/>
    <property type="match status" value="1"/>
</dbReference>
<evidence type="ECO:0000256" key="1">
    <source>
        <dbReference type="ARBA" id="ARBA00004429"/>
    </source>
</evidence>
<sequence length="474" mass="49460">MIVTGLFLGALLGIAFQRGRFCVTGFLRDMFTLRSSRGFVALMVVIAVHALGFAALSSAGVIEPTLPELAPVPVILGGILFGLGIVLAGGCASGTWYRSGEGLVGSWIALVMYGLSAAAAKSGILAPLSTELKSHTLPLTSIPESLGVSPWPFVVAFAAVTAYLVTRELTKENAQPVQPGSAAADNGQPTSTLRRLVSRPWHLYATALVVGVLGVVAWPLSAATGRNDSLGITTPSANLTRFLVTGDASRLDWGVLLVLGILLGSFLSARASGEFRVRVPDATQAGRSVIGGVFMGVGAAWAGGCTVGNGMVQTALWTYQGWLALAAITVGVFLATKLWLRPRSAQAPRVTRTQPAAPREVRVETSAAAPSPSLGFQVAPVGTLLAPQKEKAGVEAVEPGVHEIDMMGAVCPFPLIEAKEAITRIPVGDELRIRFDCTQGTDSIPRWAVGAGHTVTQLVATGEAAWVIGLRRNR</sequence>
<dbReference type="PROSITE" id="PS01148">
    <property type="entry name" value="UPF0033"/>
    <property type="match status" value="1"/>
</dbReference>
<accession>A0A9X1TZM9</accession>
<feature type="transmembrane region" description="Helical" evidence="9">
    <location>
        <begin position="74"/>
        <end position="97"/>
    </location>
</feature>
<feature type="transmembrane region" description="Helical" evidence="9">
    <location>
        <begin position="104"/>
        <end position="128"/>
    </location>
</feature>
<dbReference type="Pfam" id="PF04143">
    <property type="entry name" value="Sulf_transp"/>
    <property type="match status" value="1"/>
</dbReference>
<dbReference type="AlphaFoldDB" id="A0A9X1TZM9"/>
<evidence type="ECO:0000256" key="2">
    <source>
        <dbReference type="ARBA" id="ARBA00022448"/>
    </source>
</evidence>
<dbReference type="Proteomes" id="UP001139336">
    <property type="component" value="Unassembled WGS sequence"/>
</dbReference>
<dbReference type="PANTHER" id="PTHR30574">
    <property type="entry name" value="INNER MEMBRANE PROTEIN YEDE"/>
    <property type="match status" value="1"/>
</dbReference>
<protein>
    <submittedName>
        <fullName evidence="11">YeeE/YedE family protein</fullName>
    </submittedName>
</protein>
<dbReference type="CDD" id="cd00291">
    <property type="entry name" value="SirA_YedF_YeeD"/>
    <property type="match status" value="1"/>
</dbReference>
<dbReference type="GO" id="GO:0005886">
    <property type="term" value="C:plasma membrane"/>
    <property type="evidence" value="ECO:0007669"/>
    <property type="project" value="UniProtKB-SubCell"/>
</dbReference>
<proteinExistence type="inferred from homology"/>
<comment type="subcellular location">
    <subcellularLocation>
        <location evidence="1">Cell inner membrane</location>
        <topology evidence="1">Multi-pass membrane protein</topology>
    </subcellularLocation>
</comment>
<keyword evidence="2" id="KW-0813">Transport</keyword>
<feature type="transmembrane region" description="Helical" evidence="9">
    <location>
        <begin position="253"/>
        <end position="273"/>
    </location>
</feature>
<comment type="similarity">
    <text evidence="8">Belongs to the TsuA/YedE (TC 9.B.102) family.</text>
</comment>
<name>A0A9X1TZM9_9CORY</name>
<dbReference type="RefSeq" id="WP_236117673.1">
    <property type="nucleotide sequence ID" value="NZ_JAKGSI010000001.1"/>
</dbReference>
<evidence type="ECO:0000256" key="5">
    <source>
        <dbReference type="ARBA" id="ARBA00022692"/>
    </source>
</evidence>
<feature type="transmembrane region" description="Helical" evidence="9">
    <location>
        <begin position="39"/>
        <end position="62"/>
    </location>
</feature>
<evidence type="ECO:0000313" key="11">
    <source>
        <dbReference type="EMBL" id="MCF4005884.1"/>
    </source>
</evidence>
<feature type="transmembrane region" description="Helical" evidence="9">
    <location>
        <begin position="322"/>
        <end position="340"/>
    </location>
</feature>
<evidence type="ECO:0000256" key="4">
    <source>
        <dbReference type="ARBA" id="ARBA00022519"/>
    </source>
</evidence>
<feature type="transmembrane region" description="Helical" evidence="9">
    <location>
        <begin position="285"/>
        <end position="302"/>
    </location>
</feature>
<dbReference type="EMBL" id="JAKGSI010000001">
    <property type="protein sequence ID" value="MCF4005884.1"/>
    <property type="molecule type" value="Genomic_DNA"/>
</dbReference>
<keyword evidence="12" id="KW-1185">Reference proteome</keyword>
<organism evidence="11 12">
    <name type="scientific">Corynebacterium uropygiale</name>
    <dbReference type="NCBI Taxonomy" id="1775911"/>
    <lineage>
        <taxon>Bacteria</taxon>
        <taxon>Bacillati</taxon>
        <taxon>Actinomycetota</taxon>
        <taxon>Actinomycetes</taxon>
        <taxon>Mycobacteriales</taxon>
        <taxon>Corynebacteriaceae</taxon>
        <taxon>Corynebacterium</taxon>
    </lineage>
</organism>